<name>V4HTJ9_PSEL2</name>
<accession>V4HTJ9</accession>
<dbReference type="PATRIC" id="fig|1353533.3.peg.2298"/>
<evidence type="ECO:0000313" key="2">
    <source>
        <dbReference type="Proteomes" id="UP000017820"/>
    </source>
</evidence>
<reference evidence="1 2" key="1">
    <citation type="submission" date="2013-07" db="EMBL/GenBank/DDBJ databases">
        <title>Draft genome sequence of Pseudoalteromonas luteoviolacea 2ta16.</title>
        <authorList>
            <person name="Allen E.E."/>
            <person name="Azam F."/>
            <person name="Podell S."/>
        </authorList>
    </citation>
    <scope>NUCLEOTIDE SEQUENCE [LARGE SCALE GENOMIC DNA]</scope>
    <source>
        <strain evidence="1 2">2ta16</strain>
    </source>
</reference>
<proteinExistence type="predicted"/>
<evidence type="ECO:0000313" key="1">
    <source>
        <dbReference type="EMBL" id="ESP93113.1"/>
    </source>
</evidence>
<dbReference type="RefSeq" id="WP_023399212.1">
    <property type="nucleotide sequence ID" value="NZ_AUSV01000037.1"/>
</dbReference>
<comment type="caution">
    <text evidence="1">The sequence shown here is derived from an EMBL/GenBank/DDBJ whole genome shotgun (WGS) entry which is preliminary data.</text>
</comment>
<protein>
    <submittedName>
        <fullName evidence="1">Uncharacterized protein</fullName>
    </submittedName>
</protein>
<dbReference type="AlphaFoldDB" id="V4HTJ9"/>
<dbReference type="EMBL" id="AUSV01000037">
    <property type="protein sequence ID" value="ESP93113.1"/>
    <property type="molecule type" value="Genomic_DNA"/>
</dbReference>
<dbReference type="GeneID" id="29922670"/>
<organism evidence="1 2">
    <name type="scientific">Pseudoalteromonas luteoviolacea (strain 2ta16)</name>
    <dbReference type="NCBI Taxonomy" id="1353533"/>
    <lineage>
        <taxon>Bacteria</taxon>
        <taxon>Pseudomonadati</taxon>
        <taxon>Pseudomonadota</taxon>
        <taxon>Gammaproteobacteria</taxon>
        <taxon>Alteromonadales</taxon>
        <taxon>Pseudoalteromonadaceae</taxon>
        <taxon>Pseudoalteromonas</taxon>
    </lineage>
</organism>
<gene>
    <name evidence="1" type="ORF">PL2TA16_03334</name>
</gene>
<dbReference type="Proteomes" id="UP000017820">
    <property type="component" value="Unassembled WGS sequence"/>
</dbReference>
<sequence length="216" mass="25094">MDPRTKIKWSEALIEGEEVVAHWLSSKYGTNEIPFNYKNFKKNIFKMGIMQLADSPDPSRELGTELIEWVDIRRDKSPEGDEASKLIMASLLGKDIFARPFFNALIEESTLFGPSSIYEVCHDFSAAKTEQFKSIFDYLPEWVYTMEYYDSNEELMHSATVYPANIKIQEQQGVKTKITRDEFALHTFSNLCWSMKTPLDKLEAIAREHNWQSKKI</sequence>